<organism evidence="2 3">
    <name type="scientific">Dictyobacter vulcani</name>
    <dbReference type="NCBI Taxonomy" id="2607529"/>
    <lineage>
        <taxon>Bacteria</taxon>
        <taxon>Bacillati</taxon>
        <taxon>Chloroflexota</taxon>
        <taxon>Ktedonobacteria</taxon>
        <taxon>Ktedonobacterales</taxon>
        <taxon>Dictyobacteraceae</taxon>
        <taxon>Dictyobacter</taxon>
    </lineage>
</organism>
<comment type="caution">
    <text evidence="2">The sequence shown here is derived from an EMBL/GenBank/DDBJ whole genome shotgun (WGS) entry which is preliminary data.</text>
</comment>
<reference evidence="2 3" key="1">
    <citation type="submission" date="2019-10" db="EMBL/GenBank/DDBJ databases">
        <title>Dictyobacter vulcani sp. nov., within the class Ktedonobacteria, isolated from soil of volcanic Mt. Zao.</title>
        <authorList>
            <person name="Zheng Y."/>
            <person name="Wang C.M."/>
            <person name="Sakai Y."/>
            <person name="Abe K."/>
            <person name="Yokota A."/>
            <person name="Yabe S."/>
        </authorList>
    </citation>
    <scope>NUCLEOTIDE SEQUENCE [LARGE SCALE GENOMIC DNA]</scope>
    <source>
        <strain evidence="2 3">W12</strain>
    </source>
</reference>
<feature type="compositionally biased region" description="Low complexity" evidence="1">
    <location>
        <begin position="38"/>
        <end position="49"/>
    </location>
</feature>
<dbReference type="RefSeq" id="WP_151755006.1">
    <property type="nucleotide sequence ID" value="NZ_BKZW01000001.1"/>
</dbReference>
<keyword evidence="3" id="KW-1185">Reference proteome</keyword>
<gene>
    <name evidence="2" type="ORF">KDW_11190</name>
</gene>
<dbReference type="AlphaFoldDB" id="A0A5J4KKI6"/>
<dbReference type="Proteomes" id="UP000326912">
    <property type="component" value="Unassembled WGS sequence"/>
</dbReference>
<accession>A0A5J4KKI6</accession>
<protein>
    <submittedName>
        <fullName evidence="2">Uncharacterized protein</fullName>
    </submittedName>
</protein>
<evidence type="ECO:0000313" key="3">
    <source>
        <dbReference type="Proteomes" id="UP000326912"/>
    </source>
</evidence>
<feature type="region of interest" description="Disordered" evidence="1">
    <location>
        <begin position="38"/>
        <end position="59"/>
    </location>
</feature>
<dbReference type="EMBL" id="BKZW01000001">
    <property type="protein sequence ID" value="GER86957.1"/>
    <property type="molecule type" value="Genomic_DNA"/>
</dbReference>
<name>A0A5J4KKI6_9CHLR</name>
<proteinExistence type="predicted"/>
<evidence type="ECO:0000313" key="2">
    <source>
        <dbReference type="EMBL" id="GER86957.1"/>
    </source>
</evidence>
<evidence type="ECO:0000256" key="1">
    <source>
        <dbReference type="SAM" id="MobiDB-lite"/>
    </source>
</evidence>
<sequence length="59" mass="6289">MRKQYLRWILPILALLIMATVLVLGPAIFSHAAGVTTGTPTPASTAPASPIKPSWSIFN</sequence>